<feature type="region of interest" description="Disordered" evidence="1">
    <location>
        <begin position="15"/>
        <end position="77"/>
    </location>
</feature>
<comment type="caution">
    <text evidence="2">The sequence shown here is derived from an EMBL/GenBank/DDBJ whole genome shotgun (WGS) entry which is preliminary data.</text>
</comment>
<evidence type="ECO:0000313" key="3">
    <source>
        <dbReference type="Proteomes" id="UP001150924"/>
    </source>
</evidence>
<accession>A0A9X3EPH0</accession>
<dbReference type="EMBL" id="JAPNKE010000002">
    <property type="protein sequence ID" value="MCY1004386.1"/>
    <property type="molecule type" value="Genomic_DNA"/>
</dbReference>
<evidence type="ECO:0000313" key="2">
    <source>
        <dbReference type="EMBL" id="MCY1004386.1"/>
    </source>
</evidence>
<proteinExistence type="predicted"/>
<dbReference type="AlphaFoldDB" id="A0A9X3EPH0"/>
<evidence type="ECO:0008006" key="4">
    <source>
        <dbReference type="Google" id="ProtNLM"/>
    </source>
</evidence>
<dbReference type="RefSeq" id="WP_267765929.1">
    <property type="nucleotide sequence ID" value="NZ_JAPNKE010000002.1"/>
</dbReference>
<organism evidence="2 3">
    <name type="scientific">Nannocystis pusilla</name>
    <dbReference type="NCBI Taxonomy" id="889268"/>
    <lineage>
        <taxon>Bacteria</taxon>
        <taxon>Pseudomonadati</taxon>
        <taxon>Myxococcota</taxon>
        <taxon>Polyangia</taxon>
        <taxon>Nannocystales</taxon>
        <taxon>Nannocystaceae</taxon>
        <taxon>Nannocystis</taxon>
    </lineage>
</organism>
<name>A0A9X3EPH0_9BACT</name>
<sequence length="283" mass="28899">MRLTYAWILVGMAACGPKTPGGETEGGSGDTSGEGSTSTATTDGVEPTTSASTTSASTTGEATGESETTGPAGMCPAPQVPDVMFDVSGFADDFQGHVQASCTVQSVSLGDVSDAVTLACDVDGSDVEVVVSFTNAAVQLPEGLQQLDAPVTLRYVRADYEYRGDWLALGDFRDVLLLGLAAGSSALPFVEGEGQIDDIFAPVSVEALGGLCPKGQGSCFALGEPAVLRFSSGDDSLEAFPLQVGKIGPYAVHTGASWLSDPESAYACDGPSDDWAAFGLVRQ</sequence>
<keyword evidence="3" id="KW-1185">Reference proteome</keyword>
<feature type="compositionally biased region" description="Low complexity" evidence="1">
    <location>
        <begin position="33"/>
        <end position="73"/>
    </location>
</feature>
<gene>
    <name evidence="2" type="ORF">OV079_02145</name>
</gene>
<feature type="compositionally biased region" description="Gly residues" evidence="1">
    <location>
        <begin position="23"/>
        <end position="32"/>
    </location>
</feature>
<reference evidence="2" key="1">
    <citation type="submission" date="2022-11" db="EMBL/GenBank/DDBJ databases">
        <title>Minimal conservation of predation-associated metabolite biosynthetic gene clusters underscores biosynthetic potential of Myxococcota including descriptions for ten novel species: Archangium lansinium sp. nov., Myxococcus landrumus sp. nov., Nannocystis bai.</title>
        <authorList>
            <person name="Ahearne A."/>
            <person name="Stevens C."/>
            <person name="Phillips K."/>
        </authorList>
    </citation>
    <scope>NUCLEOTIDE SEQUENCE</scope>
    <source>
        <strain evidence="2">Na p29</strain>
    </source>
</reference>
<dbReference type="PROSITE" id="PS51257">
    <property type="entry name" value="PROKAR_LIPOPROTEIN"/>
    <property type="match status" value="1"/>
</dbReference>
<evidence type="ECO:0000256" key="1">
    <source>
        <dbReference type="SAM" id="MobiDB-lite"/>
    </source>
</evidence>
<protein>
    <recommendedName>
        <fullName evidence="4">Lipoprotein</fullName>
    </recommendedName>
</protein>
<dbReference type="Proteomes" id="UP001150924">
    <property type="component" value="Unassembled WGS sequence"/>
</dbReference>